<comment type="pathway">
    <text evidence="4">Carbohydrate biosynthesis; gluconeogenesis.</text>
</comment>
<keyword evidence="2 4" id="KW-0464">Manganese</keyword>
<comment type="caution">
    <text evidence="5">The sequence shown here is derived from an EMBL/GenBank/DDBJ whole genome shotgun (WGS) entry which is preliminary data.</text>
</comment>
<keyword evidence="1 4" id="KW-0378">Hydrolase</keyword>
<dbReference type="SUPFAM" id="SSF56300">
    <property type="entry name" value="Metallo-dependent phosphatases"/>
    <property type="match status" value="1"/>
</dbReference>
<comment type="cofactor">
    <cofactor evidence="4">
        <name>Mn(2+)</name>
        <dbReference type="ChEBI" id="CHEBI:29035"/>
    </cofactor>
</comment>
<gene>
    <name evidence="4" type="primary">fbp</name>
    <name evidence="5" type="ORF">DY78_GL000271</name>
</gene>
<dbReference type="UniPathway" id="UPA00138"/>
<comment type="catalytic activity">
    <reaction evidence="4">
        <text>beta-D-fructose 1,6-bisphosphate + H2O = beta-D-fructose 6-phosphate + phosphate</text>
        <dbReference type="Rhea" id="RHEA:11064"/>
        <dbReference type="ChEBI" id="CHEBI:15377"/>
        <dbReference type="ChEBI" id="CHEBI:32966"/>
        <dbReference type="ChEBI" id="CHEBI:43474"/>
        <dbReference type="ChEBI" id="CHEBI:57634"/>
        <dbReference type="EC" id="3.1.3.11"/>
    </reaction>
</comment>
<protein>
    <recommendedName>
        <fullName evidence="4">Fructose-1,6-bisphosphatase class 3</fullName>
        <shortName evidence="4">FBPase class 3</shortName>
        <ecNumber evidence="4">3.1.3.11</ecNumber>
    </recommendedName>
    <alternativeName>
        <fullName evidence="4">D-fructose-1,6-bisphosphate 1-phosphohydrolase class 3</fullName>
    </alternativeName>
</protein>
<keyword evidence="3 4" id="KW-0119">Carbohydrate metabolism</keyword>
<dbReference type="InterPro" id="IPR029052">
    <property type="entry name" value="Metallo-depent_PP-like"/>
</dbReference>
<dbReference type="PIRSF" id="PIRSF000906">
    <property type="entry name" value="FBPtase_Bacill"/>
    <property type="match status" value="1"/>
</dbReference>
<dbReference type="AlphaFoldDB" id="A0A0R2NYS6"/>
<sequence>MSIKVEAICQKERKNIMSNRMNKYKTVASITTELINLESILKLPKPTEAFMSDIHGEFNAFQHVVRNGSGNVKSKIRDCFQGELTNETLTHFAFLVYYPSEQLTEVTSSLSSQELHQWYLTNVQRLIRLLGYTASKYTRSKLRKAINPAFVYVTEELLYSDNRDQDKQAYYWAIIENLIELGQVDSWIKMTCATIQHLTVDHIHIVGDIYDRGPAPDKIVDVLIDRQSVDFQWGNHDILWLGGAAGSAICICNLIRICARYNNLTILEDAYGINLRHLARFAERYYQDNLAFRPKSNSSNLSVEEDEAKEITKIHQAISIIQFKLEGAVLKRRPEFNMEKRLLLDKISADRKYITLLGHNYTLSNTCFQLVDVKNPYALTDEEQAIIDKLVMAFTHSEKLQRHMKFLMSHGSMYLRYNNNLLIHGCVPTDEQGNFIGLILNGHEYVGPELFDFLEQNLRDSYSQTNRKDNLSMDLLWYMWAGPNSPLFGKQNMTTFERYFIADKATHNENPNPYYQLRHNEKFVRKLLGAFGLDPDTSHVVNGHTPVKKGTSPIMANKKMVVIDGGFSRPYQKVTGIGGYTLLDNSFGMQLVTHEPFISKVAAIRDLTDIVSTKRVVETEEKRRTVAETDMGREIQVQIKELKQRLQELKK</sequence>
<accession>A0A0R2NYS6</accession>
<organism evidence="5 6">
    <name type="scientific">Lactiplantibacillus fabifermentans DSM 21115</name>
    <dbReference type="NCBI Taxonomy" id="1413187"/>
    <lineage>
        <taxon>Bacteria</taxon>
        <taxon>Bacillati</taxon>
        <taxon>Bacillota</taxon>
        <taxon>Bacilli</taxon>
        <taxon>Lactobacillales</taxon>
        <taxon>Lactobacillaceae</taxon>
        <taxon>Lactiplantibacillus</taxon>
    </lineage>
</organism>
<name>A0A0R2NYS6_9LACO</name>
<dbReference type="InterPro" id="IPR009164">
    <property type="entry name" value="FBPtase_class3"/>
</dbReference>
<evidence type="ECO:0000256" key="2">
    <source>
        <dbReference type="ARBA" id="ARBA00023211"/>
    </source>
</evidence>
<dbReference type="Proteomes" id="UP000050920">
    <property type="component" value="Unassembled WGS sequence"/>
</dbReference>
<evidence type="ECO:0000313" key="6">
    <source>
        <dbReference type="Proteomes" id="UP000050920"/>
    </source>
</evidence>
<dbReference type="HAMAP" id="MF_01854">
    <property type="entry name" value="FBPase_class3"/>
    <property type="match status" value="1"/>
</dbReference>
<dbReference type="GO" id="GO:0006094">
    <property type="term" value="P:gluconeogenesis"/>
    <property type="evidence" value="ECO:0007669"/>
    <property type="project" value="UniProtKB-UniRule"/>
</dbReference>
<dbReference type="EMBL" id="AYGX02000006">
    <property type="protein sequence ID" value="KRO29440.1"/>
    <property type="molecule type" value="Genomic_DNA"/>
</dbReference>
<reference evidence="5 6" key="1">
    <citation type="journal article" date="2015" name="Genome Announc.">
        <title>Expanding the biotechnology potential of lactobacilli through comparative genomics of 213 strains and associated genera.</title>
        <authorList>
            <person name="Sun Z."/>
            <person name="Harris H.M."/>
            <person name="McCann A."/>
            <person name="Guo C."/>
            <person name="Argimon S."/>
            <person name="Zhang W."/>
            <person name="Yang X."/>
            <person name="Jeffery I.B."/>
            <person name="Cooney J.C."/>
            <person name="Kagawa T.F."/>
            <person name="Liu W."/>
            <person name="Song Y."/>
            <person name="Salvetti E."/>
            <person name="Wrobel A."/>
            <person name="Rasinkangas P."/>
            <person name="Parkhill J."/>
            <person name="Rea M.C."/>
            <person name="O'Sullivan O."/>
            <person name="Ritari J."/>
            <person name="Douillard F.P."/>
            <person name="Paul Ross R."/>
            <person name="Yang R."/>
            <person name="Briner A.E."/>
            <person name="Felis G.E."/>
            <person name="de Vos W.M."/>
            <person name="Barrangou R."/>
            <person name="Klaenhammer T.R."/>
            <person name="Caufield P.W."/>
            <person name="Cui Y."/>
            <person name="Zhang H."/>
            <person name="O'Toole P.W."/>
        </authorList>
    </citation>
    <scope>NUCLEOTIDE SEQUENCE [LARGE SCALE GENOMIC DNA]</scope>
    <source>
        <strain evidence="5 6">DSM 21115</strain>
    </source>
</reference>
<evidence type="ECO:0000256" key="4">
    <source>
        <dbReference type="HAMAP-Rule" id="MF_01854"/>
    </source>
</evidence>
<dbReference type="Pfam" id="PF06874">
    <property type="entry name" value="FBPase_2"/>
    <property type="match status" value="1"/>
</dbReference>
<dbReference type="EC" id="3.1.3.11" evidence="4"/>
<dbReference type="Gene3D" id="3.60.21.10">
    <property type="match status" value="1"/>
</dbReference>
<evidence type="ECO:0000256" key="3">
    <source>
        <dbReference type="ARBA" id="ARBA00023277"/>
    </source>
</evidence>
<keyword evidence="6" id="KW-1185">Reference proteome</keyword>
<evidence type="ECO:0000256" key="1">
    <source>
        <dbReference type="ARBA" id="ARBA00022801"/>
    </source>
</evidence>
<dbReference type="GO" id="GO:0042132">
    <property type="term" value="F:fructose 1,6-bisphosphate 1-phosphatase activity"/>
    <property type="evidence" value="ECO:0007669"/>
    <property type="project" value="UniProtKB-UniRule"/>
</dbReference>
<proteinExistence type="inferred from homology"/>
<evidence type="ECO:0000313" key="5">
    <source>
        <dbReference type="EMBL" id="KRO29440.1"/>
    </source>
</evidence>
<comment type="similarity">
    <text evidence="4">Belongs to the FBPase class 3 family.</text>
</comment>